<name>A0ABN4RBZ9_9BORD</name>
<dbReference type="Gene3D" id="3.30.1330.60">
    <property type="entry name" value="OmpA-like domain"/>
    <property type="match status" value="1"/>
</dbReference>
<feature type="compositionally biased region" description="Low complexity" evidence="1">
    <location>
        <begin position="902"/>
        <end position="911"/>
    </location>
</feature>
<dbReference type="Pfam" id="PF05359">
    <property type="entry name" value="DUF748"/>
    <property type="match status" value="3"/>
</dbReference>
<evidence type="ECO:0000256" key="1">
    <source>
        <dbReference type="SAM" id="MobiDB-lite"/>
    </source>
</evidence>
<protein>
    <recommendedName>
        <fullName evidence="4">DUF748 domain-containing protein</fullName>
    </recommendedName>
</protein>
<feature type="region of interest" description="Disordered" evidence="1">
    <location>
        <begin position="86"/>
        <end position="155"/>
    </location>
</feature>
<evidence type="ECO:0000313" key="3">
    <source>
        <dbReference type="Proteomes" id="UP000091897"/>
    </source>
</evidence>
<feature type="region of interest" description="Disordered" evidence="1">
    <location>
        <begin position="888"/>
        <end position="925"/>
    </location>
</feature>
<sequence length="1322" mass="137945">MPSYLPRIRFTRRFLRITGAVVAVILLLLALAAWQVPELTRRALTRDVAAMLGRDVQVGKITFNPFSLTLRVHDIVVAAAGGGQSGSAQSGSAQSGSAQSGSAQSGSAQSGSAQSGSAQSGGGQPGDAQSGGTQSGGTQSGGPQSGGTQAAGAGTASAPPLLTVAEADVSASWKSLFWLAPVVDALVLREPRLALVRDGQAHFNFTDVQQKLAQLGEGEPEPKPEKETGLPRFSLNNMRLEGGAITLDDQVTGRKQVVDEIALGVPFISNFGYATDIDVVPKFHARINGSPFDLNGTARPFDVTPSSTLDVVFSGLDLEKWADAWGVPLPVKLTRGLLDSDLHIVFEQPKDAVPKLRITGGLSLRELDLREASDESLVAWQALSVRGVDALPLERRVRVGDIELVDLRIQTRRYADQRINWLDVVDKLQRLGAGAKTEGPAPVSTVKTAAVPPVAAAGVRTAQAAPEAAAGASPAPAAPAAGRGNAAVTAHPPAANTPGATTPGTTAPGATAPGATASGATAPGATAPGATAPPANIPSEHTSAAAPAVEPDPWHIDVDKIAVANGQLRLRDAATKLDYTLDKLSLSVTQVQLPQPKDRPIAIQLGAENPDGATLQATGGVILQPLALNLDAKAARLPLAPFASAVRSAAPVTLLGGTASAAAKVDVKDLNGTYAIQASDIKLDLAGVSARDETLNPPITVALKTLSFGMDKFVLGSGASRFDLRAAGLLGEGNLASQGSFTLQPLAVKASIDLSNLNVAQLAPYVASRLNATVRSIRLGAKGNVEFAAATNGGAAGRPGNGAASPMKVTWKGAVDVDDLNLQDRVNRADFLAWRQLSLRNMAISLAGGKPDIDLGDVTLDNFYGNVLLNSQGQLNVLELVAEPGQAGRSITQDTPAPGAPPARTTPARSSRPVEDKPAAAKPASDMPNIAVRSITLKNGRATFNDRFVRPNYTAELSAIEGSVSAVSSTDPKPAKVSIKGRVYRTAPLTISGIVQPFAKFLTLDIQASARGVDLPRFTTYSAKYVGYPIERGKLSMDVEYRIKNRQLQASNHVMLDQLTFGPKTDSPQATTLPVMLAVALLKDRSGNIDVNLPISGSLDDPSFSVGGIILRVIGNLVVKAVTSPFSLLASAFGGGDELSYIAFAPGTSTLTDDGKEKLKKLAAALADRPSLKMDIAGRADPVSDEAGLRQAWVDTRIRIARSRATGKSGRLDGDAPLTDAERAKYLKAAYDNADIENKPRNFIGMAKSLPPEQMETLLRQAAPAGEAQLRRLADARAQAAYEQLQQDGAPMDRVFMVAPKLSAEGIKDDGPPNRVEFSLKR</sequence>
<accession>A0ABN4RBZ9</accession>
<evidence type="ECO:0000313" key="2">
    <source>
        <dbReference type="EMBL" id="ANN68584.1"/>
    </source>
</evidence>
<dbReference type="InterPro" id="IPR008023">
    <property type="entry name" value="DUF748"/>
</dbReference>
<feature type="compositionally biased region" description="Gly residues" evidence="1">
    <location>
        <begin position="133"/>
        <end position="145"/>
    </location>
</feature>
<keyword evidence="3" id="KW-1185">Reference proteome</keyword>
<gene>
    <name evidence="2" type="ORF">BAU06_21760</name>
</gene>
<dbReference type="Proteomes" id="UP000091897">
    <property type="component" value="Chromosome"/>
</dbReference>
<proteinExistence type="predicted"/>
<dbReference type="InterPro" id="IPR036737">
    <property type="entry name" value="OmpA-like_sf"/>
</dbReference>
<feature type="compositionally biased region" description="Low complexity" evidence="1">
    <location>
        <begin position="470"/>
        <end position="534"/>
    </location>
</feature>
<reference evidence="2 3" key="1">
    <citation type="submission" date="2016-06" db="EMBL/GenBank/DDBJ databases">
        <title>Complete genome sequences of Bordetella bronchialis and Bordetella flabilis.</title>
        <authorList>
            <person name="LiPuma J.J."/>
            <person name="Spilker T."/>
        </authorList>
    </citation>
    <scope>NUCLEOTIDE SEQUENCE [LARGE SCALE GENOMIC DNA]</scope>
    <source>
        <strain evidence="2 3">AU3182</strain>
    </source>
</reference>
<feature type="compositionally biased region" description="Low complexity" evidence="1">
    <location>
        <begin position="86"/>
        <end position="118"/>
    </location>
</feature>
<dbReference type="PANTHER" id="PTHR30441">
    <property type="entry name" value="DUF748 DOMAIN-CONTAINING PROTEIN"/>
    <property type="match status" value="1"/>
</dbReference>
<feature type="region of interest" description="Disordered" evidence="1">
    <location>
        <begin position="470"/>
        <end position="547"/>
    </location>
</feature>
<dbReference type="InterPro" id="IPR052894">
    <property type="entry name" value="AsmA-related"/>
</dbReference>
<dbReference type="EMBL" id="CP016170">
    <property type="protein sequence ID" value="ANN68584.1"/>
    <property type="molecule type" value="Genomic_DNA"/>
</dbReference>
<evidence type="ECO:0008006" key="4">
    <source>
        <dbReference type="Google" id="ProtNLM"/>
    </source>
</evidence>
<feature type="compositionally biased region" description="Low complexity" evidence="1">
    <location>
        <begin position="146"/>
        <end position="155"/>
    </location>
</feature>
<dbReference type="PANTHER" id="PTHR30441:SF8">
    <property type="entry name" value="DUF748 DOMAIN-CONTAINING PROTEIN"/>
    <property type="match status" value="1"/>
</dbReference>
<organism evidence="2 3">
    <name type="scientific">Bordetella bronchialis</name>
    <dbReference type="NCBI Taxonomy" id="463025"/>
    <lineage>
        <taxon>Bacteria</taxon>
        <taxon>Pseudomonadati</taxon>
        <taxon>Pseudomonadota</taxon>
        <taxon>Betaproteobacteria</taxon>
        <taxon>Burkholderiales</taxon>
        <taxon>Alcaligenaceae</taxon>
        <taxon>Bordetella</taxon>
    </lineage>
</organism>